<evidence type="ECO:0000256" key="2">
    <source>
        <dbReference type="SAM" id="SignalP"/>
    </source>
</evidence>
<dbReference type="KEGG" id="mng:MNEG_10036"/>
<protein>
    <submittedName>
        <fullName evidence="3">Uncharacterized protein</fullName>
    </submittedName>
</protein>
<feature type="compositionally biased region" description="Basic and acidic residues" evidence="1">
    <location>
        <begin position="96"/>
        <end position="112"/>
    </location>
</feature>
<name>A0A0D2MAF3_9CHLO</name>
<accession>A0A0D2MAF3</accession>
<reference evidence="3 4" key="1">
    <citation type="journal article" date="2013" name="BMC Genomics">
        <title>Reconstruction of the lipid metabolism for the microalga Monoraphidium neglectum from its genome sequence reveals characteristics suitable for biofuel production.</title>
        <authorList>
            <person name="Bogen C."/>
            <person name="Al-Dilaimi A."/>
            <person name="Albersmeier A."/>
            <person name="Wichmann J."/>
            <person name="Grundmann M."/>
            <person name="Rupp O."/>
            <person name="Lauersen K.J."/>
            <person name="Blifernez-Klassen O."/>
            <person name="Kalinowski J."/>
            <person name="Goesmann A."/>
            <person name="Mussgnug J.H."/>
            <person name="Kruse O."/>
        </authorList>
    </citation>
    <scope>NUCLEOTIDE SEQUENCE [LARGE SCALE GENOMIC DNA]</scope>
    <source>
        <strain evidence="3 4">SAG 48.87</strain>
    </source>
</reference>
<dbReference type="RefSeq" id="XP_013896946.1">
    <property type="nucleotide sequence ID" value="XM_014041492.1"/>
</dbReference>
<keyword evidence="4" id="KW-1185">Reference proteome</keyword>
<evidence type="ECO:0000313" key="4">
    <source>
        <dbReference type="Proteomes" id="UP000054498"/>
    </source>
</evidence>
<feature type="signal peptide" evidence="2">
    <location>
        <begin position="1"/>
        <end position="24"/>
    </location>
</feature>
<sequence>MAIRRPSALLAGAAFLLLATVATADPYGWGGRRNGPWGPPAPVNPFIPPIAAPFVPPFVGVQVGRPIYASGYGGGWNGGGGWGGGGNWGRGGGWGHGDRDGDGDHDHWDHHVGGGGHWH</sequence>
<dbReference type="AlphaFoldDB" id="A0A0D2MAF3"/>
<feature type="region of interest" description="Disordered" evidence="1">
    <location>
        <begin position="80"/>
        <end position="119"/>
    </location>
</feature>
<dbReference type="EMBL" id="KK102375">
    <property type="protein sequence ID" value="KIY97926.1"/>
    <property type="molecule type" value="Genomic_DNA"/>
</dbReference>
<gene>
    <name evidence="3" type="ORF">MNEG_10036</name>
</gene>
<dbReference type="GeneID" id="25727158"/>
<keyword evidence="2" id="KW-0732">Signal</keyword>
<feature type="chain" id="PRO_5002247060" evidence="2">
    <location>
        <begin position="25"/>
        <end position="119"/>
    </location>
</feature>
<organism evidence="3 4">
    <name type="scientific">Monoraphidium neglectum</name>
    <dbReference type="NCBI Taxonomy" id="145388"/>
    <lineage>
        <taxon>Eukaryota</taxon>
        <taxon>Viridiplantae</taxon>
        <taxon>Chlorophyta</taxon>
        <taxon>core chlorophytes</taxon>
        <taxon>Chlorophyceae</taxon>
        <taxon>CS clade</taxon>
        <taxon>Sphaeropleales</taxon>
        <taxon>Selenastraceae</taxon>
        <taxon>Monoraphidium</taxon>
    </lineage>
</organism>
<dbReference type="Proteomes" id="UP000054498">
    <property type="component" value="Unassembled WGS sequence"/>
</dbReference>
<evidence type="ECO:0000313" key="3">
    <source>
        <dbReference type="EMBL" id="KIY97926.1"/>
    </source>
</evidence>
<proteinExistence type="predicted"/>
<evidence type="ECO:0000256" key="1">
    <source>
        <dbReference type="SAM" id="MobiDB-lite"/>
    </source>
</evidence>
<feature type="compositionally biased region" description="Gly residues" evidence="1">
    <location>
        <begin position="80"/>
        <end position="95"/>
    </location>
</feature>